<accession>A0A7U2NFE2</accession>
<organism evidence="1 2">
    <name type="scientific">Flavobacterium psychrophilum</name>
    <dbReference type="NCBI Taxonomy" id="96345"/>
    <lineage>
        <taxon>Bacteria</taxon>
        <taxon>Pseudomonadati</taxon>
        <taxon>Bacteroidota</taxon>
        <taxon>Flavobacteriia</taxon>
        <taxon>Flavobacteriales</taxon>
        <taxon>Flavobacteriaceae</taxon>
        <taxon>Flavobacterium</taxon>
    </lineage>
</organism>
<dbReference type="RefSeq" id="WP_165593144.1">
    <property type="nucleotide sequence ID" value="NZ_CP059075.1"/>
</dbReference>
<protein>
    <submittedName>
        <fullName evidence="1">Uncharacterized protein</fullName>
    </submittedName>
</protein>
<name>A0A7U2NFE2_FLAPS</name>
<evidence type="ECO:0000313" key="2">
    <source>
        <dbReference type="Proteomes" id="UP000596329"/>
    </source>
</evidence>
<reference evidence="1 2" key="1">
    <citation type="submission" date="2020-07" db="EMBL/GenBank/DDBJ databases">
        <title>Genomic characterization of Flavobacterium psychrophilum strains.</title>
        <authorList>
            <person name="Castillo D."/>
            <person name="Jorgensen J."/>
            <person name="Middelboe M."/>
        </authorList>
    </citation>
    <scope>NUCLEOTIDE SEQUENCE [LARGE SCALE GENOMIC DNA]</scope>
    <source>
        <strain evidence="1 2">FPS-R7</strain>
    </source>
</reference>
<sequence length="48" mass="5732">MQHIQGISRHQLQINSLEDKITLDNLVRFIDAFVTLNNYTQRVKYNNK</sequence>
<dbReference type="Proteomes" id="UP000596329">
    <property type="component" value="Chromosome"/>
</dbReference>
<gene>
    <name evidence="1" type="ORF">H0H26_00925</name>
</gene>
<evidence type="ECO:0000313" key="1">
    <source>
        <dbReference type="EMBL" id="QRE04201.1"/>
    </source>
</evidence>
<dbReference type="EMBL" id="CP059075">
    <property type="protein sequence ID" value="QRE04201.1"/>
    <property type="molecule type" value="Genomic_DNA"/>
</dbReference>
<dbReference type="AlphaFoldDB" id="A0A7U2NFE2"/>
<proteinExistence type="predicted"/>